<accession>A0A7Y4IIC3</accession>
<organism evidence="1 2">
    <name type="scientific">Myxococcus xanthus</name>
    <dbReference type="NCBI Taxonomy" id="34"/>
    <lineage>
        <taxon>Bacteria</taxon>
        <taxon>Pseudomonadati</taxon>
        <taxon>Myxococcota</taxon>
        <taxon>Myxococcia</taxon>
        <taxon>Myxococcales</taxon>
        <taxon>Cystobacterineae</taxon>
        <taxon>Myxococcaceae</taxon>
        <taxon>Myxococcus</taxon>
    </lineage>
</organism>
<sequence length="249" mass="28021">MAMPTSRNKNLASVFISAAKRARAIARKQFFPPFAREPCDDQAVATVEYTEDGFRFVADGILQETLCHKRFERVGFDTNKGWNLGGDGLLLMVLESPHANEFTPDLKPLGPAQGKTGQNIGNCMRLQHHRLDHLERVATGRYRLVLMNAIRYQCSLGVAPTSIYRDIVFRNLWEDGGRANFDARLKTYTKDIENHLTLICCTKGKTILKRGKRSGKTDLSDLVYDAANTVVTTDRLFRLPHPSSRGFCT</sequence>
<reference evidence="1 2" key="1">
    <citation type="submission" date="2020-05" db="EMBL/GenBank/DDBJ databases">
        <authorList>
            <person name="Whitworth D."/>
        </authorList>
    </citation>
    <scope>NUCLEOTIDE SEQUENCE [LARGE SCALE GENOMIC DNA]</scope>
    <source>
        <strain evidence="1 2">AM005</strain>
    </source>
</reference>
<protein>
    <submittedName>
        <fullName evidence="1">Uncharacterized protein</fullName>
    </submittedName>
</protein>
<dbReference type="RefSeq" id="WP_171442075.1">
    <property type="nucleotide sequence ID" value="NZ_JABFNS010000041.1"/>
</dbReference>
<evidence type="ECO:0000313" key="2">
    <source>
        <dbReference type="Proteomes" id="UP000533080"/>
    </source>
</evidence>
<proteinExistence type="predicted"/>
<comment type="caution">
    <text evidence="1">The sequence shown here is derived from an EMBL/GenBank/DDBJ whole genome shotgun (WGS) entry which is preliminary data.</text>
</comment>
<dbReference type="AlphaFoldDB" id="A0A7Y4IIC3"/>
<dbReference type="EMBL" id="JABFNT010000045">
    <property type="protein sequence ID" value="NOJ79832.1"/>
    <property type="molecule type" value="Genomic_DNA"/>
</dbReference>
<gene>
    <name evidence="1" type="ORF">HNV28_16030</name>
</gene>
<name>A0A7Y4IIC3_MYXXA</name>
<dbReference type="Proteomes" id="UP000533080">
    <property type="component" value="Unassembled WGS sequence"/>
</dbReference>
<evidence type="ECO:0000313" key="1">
    <source>
        <dbReference type="EMBL" id="NOJ79832.1"/>
    </source>
</evidence>